<organism evidence="1 2">
    <name type="scientific">Ligilactobacillus acidipiscis</name>
    <dbReference type="NCBI Taxonomy" id="89059"/>
    <lineage>
        <taxon>Bacteria</taxon>
        <taxon>Bacillati</taxon>
        <taxon>Bacillota</taxon>
        <taxon>Bacilli</taxon>
        <taxon>Lactobacillales</taxon>
        <taxon>Lactobacillaceae</taxon>
        <taxon>Ligilactobacillus</taxon>
    </lineage>
</organism>
<protein>
    <submittedName>
        <fullName evidence="1">Uncharacterized protein</fullName>
    </submittedName>
</protein>
<evidence type="ECO:0000313" key="2">
    <source>
        <dbReference type="Proteomes" id="UP000707535"/>
    </source>
</evidence>
<evidence type="ECO:0000313" key="1">
    <source>
        <dbReference type="EMBL" id="HJE97435.1"/>
    </source>
</evidence>
<dbReference type="Proteomes" id="UP000707535">
    <property type="component" value="Unassembled WGS sequence"/>
</dbReference>
<dbReference type="EMBL" id="DYXG01000075">
    <property type="protein sequence ID" value="HJE97435.1"/>
    <property type="molecule type" value="Genomic_DNA"/>
</dbReference>
<accession>A0A921K1T0</accession>
<proteinExistence type="predicted"/>
<dbReference type="AlphaFoldDB" id="A0A921K1T0"/>
<sequence>MSFERDHDSQIIIRSEALHGKRRVDIQDKGMDLHYYIKNKNGLTANNLGIKVSYNYIIESRLISGFDGLFTPIK</sequence>
<reference evidence="1" key="2">
    <citation type="submission" date="2021-09" db="EMBL/GenBank/DDBJ databases">
        <authorList>
            <person name="Gilroy R."/>
        </authorList>
    </citation>
    <scope>NUCLEOTIDE SEQUENCE</scope>
    <source>
        <strain evidence="1">CHK174-6876</strain>
    </source>
</reference>
<comment type="caution">
    <text evidence="1">The sequence shown here is derived from an EMBL/GenBank/DDBJ whole genome shotgun (WGS) entry which is preliminary data.</text>
</comment>
<name>A0A921K1T0_9LACO</name>
<reference evidence="1" key="1">
    <citation type="journal article" date="2021" name="PeerJ">
        <title>Extensive microbial diversity within the chicken gut microbiome revealed by metagenomics and culture.</title>
        <authorList>
            <person name="Gilroy R."/>
            <person name="Ravi A."/>
            <person name="Getino M."/>
            <person name="Pursley I."/>
            <person name="Horton D.L."/>
            <person name="Alikhan N.F."/>
            <person name="Baker D."/>
            <person name="Gharbi K."/>
            <person name="Hall N."/>
            <person name="Watson M."/>
            <person name="Adriaenssens E.M."/>
            <person name="Foster-Nyarko E."/>
            <person name="Jarju S."/>
            <person name="Secka A."/>
            <person name="Antonio M."/>
            <person name="Oren A."/>
            <person name="Chaudhuri R.R."/>
            <person name="La Ragione R."/>
            <person name="Hildebrand F."/>
            <person name="Pallen M.J."/>
        </authorList>
    </citation>
    <scope>NUCLEOTIDE SEQUENCE</scope>
    <source>
        <strain evidence="1">CHK174-6876</strain>
    </source>
</reference>
<gene>
    <name evidence="1" type="ORF">K8V00_07415</name>
</gene>